<dbReference type="InterPro" id="IPR025489">
    <property type="entry name" value="DUF4381"/>
</dbReference>
<feature type="compositionally biased region" description="Low complexity" evidence="1">
    <location>
        <begin position="173"/>
        <end position="188"/>
    </location>
</feature>
<evidence type="ECO:0000313" key="4">
    <source>
        <dbReference type="Proteomes" id="UP001596132"/>
    </source>
</evidence>
<keyword evidence="2" id="KW-1133">Transmembrane helix</keyword>
<protein>
    <submittedName>
        <fullName evidence="3">DUF4381 family protein</fullName>
    </submittedName>
</protein>
<comment type="caution">
    <text evidence="3">The sequence shown here is derived from an EMBL/GenBank/DDBJ whole genome shotgun (WGS) entry which is preliminary data.</text>
</comment>
<keyword evidence="2" id="KW-0812">Transmembrane</keyword>
<evidence type="ECO:0000256" key="1">
    <source>
        <dbReference type="SAM" id="MobiDB-lite"/>
    </source>
</evidence>
<proteinExistence type="predicted"/>
<dbReference type="EMBL" id="JBHSPP010000017">
    <property type="protein sequence ID" value="MFC5708321.1"/>
    <property type="molecule type" value="Genomic_DNA"/>
</dbReference>
<evidence type="ECO:0000256" key="2">
    <source>
        <dbReference type="SAM" id="Phobius"/>
    </source>
</evidence>
<dbReference type="Proteomes" id="UP001596132">
    <property type="component" value="Unassembled WGS sequence"/>
</dbReference>
<reference evidence="4" key="1">
    <citation type="journal article" date="2019" name="Int. J. Syst. Evol. Microbiol.">
        <title>The Global Catalogue of Microorganisms (GCM) 10K type strain sequencing project: providing services to taxonomists for standard genome sequencing and annotation.</title>
        <authorList>
            <consortium name="The Broad Institute Genomics Platform"/>
            <consortium name="The Broad Institute Genome Sequencing Center for Infectious Disease"/>
            <person name="Wu L."/>
            <person name="Ma J."/>
        </authorList>
    </citation>
    <scope>NUCLEOTIDE SEQUENCE [LARGE SCALE GENOMIC DNA]</scope>
    <source>
        <strain evidence="4">KCTC 15012</strain>
    </source>
</reference>
<evidence type="ECO:0000313" key="3">
    <source>
        <dbReference type="EMBL" id="MFC5708321.1"/>
    </source>
</evidence>
<gene>
    <name evidence="3" type="ORF">ACFPVW_20160</name>
</gene>
<accession>A0ABW0YI02</accession>
<dbReference type="RefSeq" id="WP_082041390.1">
    <property type="nucleotide sequence ID" value="NZ_CDDF01000001.1"/>
</dbReference>
<dbReference type="Pfam" id="PF14316">
    <property type="entry name" value="DUF4381"/>
    <property type="match status" value="1"/>
</dbReference>
<name>A0ABW0YI02_9GAMM</name>
<organism evidence="3 4">
    <name type="scientific">Aeromonas eucrenophila</name>
    <dbReference type="NCBI Taxonomy" id="649"/>
    <lineage>
        <taxon>Bacteria</taxon>
        <taxon>Pseudomonadati</taxon>
        <taxon>Pseudomonadota</taxon>
        <taxon>Gammaproteobacteria</taxon>
        <taxon>Aeromonadales</taxon>
        <taxon>Aeromonadaceae</taxon>
        <taxon>Aeromonas</taxon>
    </lineage>
</organism>
<sequence>MPSALSAPSAATLTTDQAPLDQGRLHEIQAQLRDIHPGPELASVADPRLLAWGWLLITVLALLLIATLALTLWRQRRWARQIDWQDADLVPRLQATLRQAALARWPEARTLQGEAWLIWLDKKGGSRFADLTEHWAGWLYDQQQPDARQRALLRRAYLRWGRRCVSSPRILPQGQGRRASGQGRRGAS</sequence>
<keyword evidence="4" id="KW-1185">Reference proteome</keyword>
<keyword evidence="2" id="KW-0472">Membrane</keyword>
<feature type="transmembrane region" description="Helical" evidence="2">
    <location>
        <begin position="51"/>
        <end position="73"/>
    </location>
</feature>
<feature type="region of interest" description="Disordered" evidence="1">
    <location>
        <begin position="169"/>
        <end position="188"/>
    </location>
</feature>